<protein>
    <submittedName>
        <fullName evidence="2">Uncharacterized protein</fullName>
    </submittedName>
</protein>
<comment type="caution">
    <text evidence="2">The sequence shown here is derived from an EMBL/GenBank/DDBJ whole genome shotgun (WGS) entry which is preliminary data.</text>
</comment>
<proteinExistence type="predicted"/>
<feature type="compositionally biased region" description="Low complexity" evidence="1">
    <location>
        <begin position="150"/>
        <end position="163"/>
    </location>
</feature>
<reference evidence="2 3" key="1">
    <citation type="submission" date="2009-02" db="EMBL/GenBank/DDBJ databases">
        <authorList>
            <person name="Fulton L."/>
            <person name="Clifton S."/>
            <person name="Fulton B."/>
            <person name="Xu J."/>
            <person name="Minx P."/>
            <person name="Pepin K.H."/>
            <person name="Johnson M."/>
            <person name="Bhonagiri V."/>
            <person name="Nash W.E."/>
            <person name="Mardis E.R."/>
            <person name="Wilson R.K."/>
        </authorList>
    </citation>
    <scope>NUCLEOTIDE SEQUENCE [LARGE SCALE GENOMIC DNA]</scope>
    <source>
        <strain evidence="2 3">ATCC 27758</strain>
    </source>
</reference>
<feature type="compositionally biased region" description="Basic and acidic residues" evidence="1">
    <location>
        <begin position="170"/>
        <end position="179"/>
    </location>
</feature>
<gene>
    <name evidence="2" type="ORF">COPCOM_02945</name>
</gene>
<dbReference type="EMBL" id="ABVR01000042">
    <property type="protein sequence ID" value="EEG88855.1"/>
    <property type="molecule type" value="Genomic_DNA"/>
</dbReference>
<evidence type="ECO:0000313" key="3">
    <source>
        <dbReference type="Proteomes" id="UP000003793"/>
    </source>
</evidence>
<sequence length="192" mass="22107">MEKKPPLVMTPFDESLTNDFLQLVKIILPYLPDHVQRIAGIYVKLTELMNAFYCFQPPYYHNRRGRLRKQEKDPGSMFEAVVPYLSPEKREMFDSFSGIWQMMEMMKEMDFRDPANMADMMNGFQAAQDMTDMMSGFQTERMDENERMDGASGSCESGSAETGADPDSSVESRRQERESTGPGDDVTDRRCE</sequence>
<feature type="region of interest" description="Disordered" evidence="1">
    <location>
        <begin position="143"/>
        <end position="192"/>
    </location>
</feature>
<accession>C0BCQ5</accession>
<reference evidence="2 3" key="2">
    <citation type="submission" date="2009-03" db="EMBL/GenBank/DDBJ databases">
        <title>Draft genome sequence of Coprococcus comes (ATCC 27758).</title>
        <authorList>
            <person name="Sudarsanam P."/>
            <person name="Ley R."/>
            <person name="Guruge J."/>
            <person name="Turnbaugh P.J."/>
            <person name="Mahowald M."/>
            <person name="Liep D."/>
            <person name="Gordon J."/>
        </authorList>
    </citation>
    <scope>NUCLEOTIDE SEQUENCE [LARGE SCALE GENOMIC DNA]</scope>
    <source>
        <strain evidence="2 3">ATCC 27758</strain>
    </source>
</reference>
<name>C0BCQ5_9FIRM</name>
<evidence type="ECO:0000313" key="2">
    <source>
        <dbReference type="EMBL" id="EEG88855.1"/>
    </source>
</evidence>
<organism evidence="2 3">
    <name type="scientific">Coprococcus comes ATCC 27758</name>
    <dbReference type="NCBI Taxonomy" id="470146"/>
    <lineage>
        <taxon>Bacteria</taxon>
        <taxon>Bacillati</taxon>
        <taxon>Bacillota</taxon>
        <taxon>Clostridia</taxon>
        <taxon>Lachnospirales</taxon>
        <taxon>Lachnospiraceae</taxon>
        <taxon>Coprococcus</taxon>
    </lineage>
</organism>
<evidence type="ECO:0000256" key="1">
    <source>
        <dbReference type="SAM" id="MobiDB-lite"/>
    </source>
</evidence>
<dbReference type="HOGENOM" id="CLU_098960_1_0_9"/>
<dbReference type="Proteomes" id="UP000003793">
    <property type="component" value="Unassembled WGS sequence"/>
</dbReference>
<dbReference type="AlphaFoldDB" id="C0BCQ5"/>